<comment type="subcellular location">
    <subcellularLocation>
        <location evidence="1">Cytoplasm</location>
    </subcellularLocation>
</comment>
<evidence type="ECO:0000256" key="2">
    <source>
        <dbReference type="ARBA" id="ARBA00009403"/>
    </source>
</evidence>
<evidence type="ECO:0000256" key="5">
    <source>
        <dbReference type="ARBA" id="ARBA00022704"/>
    </source>
</evidence>
<keyword evidence="5" id="KW-0789">Thiol protease inhibitor</keyword>
<protein>
    <recommendedName>
        <fullName evidence="6">Cystatin domain-containing protein</fullName>
    </recommendedName>
</protein>
<gene>
    <name evidence="7" type="ORF">LSH36_164g06010</name>
</gene>
<comment type="caution">
    <text evidence="7">The sequence shown here is derived from an EMBL/GenBank/DDBJ whole genome shotgun (WGS) entry which is preliminary data.</text>
</comment>
<dbReference type="PANTHER" id="PTHR11414">
    <property type="entry name" value="CYSTATIN FAMILY MEMBER"/>
    <property type="match status" value="1"/>
</dbReference>
<dbReference type="SMART" id="SM00043">
    <property type="entry name" value="CY"/>
    <property type="match status" value="1"/>
</dbReference>
<dbReference type="InterPro" id="IPR001713">
    <property type="entry name" value="Prot_inh_stefin"/>
</dbReference>
<reference evidence="7" key="1">
    <citation type="journal article" date="2023" name="Mol. Biol. Evol.">
        <title>Third-Generation Sequencing Reveals the Adaptive Role of the Epigenome in Three Deep-Sea Polychaetes.</title>
        <authorList>
            <person name="Perez M."/>
            <person name="Aroh O."/>
            <person name="Sun Y."/>
            <person name="Lan Y."/>
            <person name="Juniper S.K."/>
            <person name="Young C.R."/>
            <person name="Angers B."/>
            <person name="Qian P.Y."/>
        </authorList>
    </citation>
    <scope>NUCLEOTIDE SEQUENCE</scope>
    <source>
        <strain evidence="7">P08H-3</strain>
    </source>
</reference>
<keyword evidence="4" id="KW-0646">Protease inhibitor</keyword>
<evidence type="ECO:0000313" key="7">
    <source>
        <dbReference type="EMBL" id="KAK2158776.1"/>
    </source>
</evidence>
<evidence type="ECO:0000313" key="8">
    <source>
        <dbReference type="Proteomes" id="UP001208570"/>
    </source>
</evidence>
<evidence type="ECO:0000259" key="6">
    <source>
        <dbReference type="SMART" id="SM00043"/>
    </source>
</evidence>
<proteinExistence type="inferred from homology"/>
<dbReference type="EMBL" id="JAODUP010000164">
    <property type="protein sequence ID" value="KAK2158776.1"/>
    <property type="molecule type" value="Genomic_DNA"/>
</dbReference>
<accession>A0AAD9JTC7</accession>
<dbReference type="SUPFAM" id="SSF54403">
    <property type="entry name" value="Cystatin/monellin"/>
    <property type="match status" value="1"/>
</dbReference>
<organism evidence="7 8">
    <name type="scientific">Paralvinella palmiformis</name>
    <dbReference type="NCBI Taxonomy" id="53620"/>
    <lineage>
        <taxon>Eukaryota</taxon>
        <taxon>Metazoa</taxon>
        <taxon>Spiralia</taxon>
        <taxon>Lophotrochozoa</taxon>
        <taxon>Annelida</taxon>
        <taxon>Polychaeta</taxon>
        <taxon>Sedentaria</taxon>
        <taxon>Canalipalpata</taxon>
        <taxon>Terebellida</taxon>
        <taxon>Terebelliformia</taxon>
        <taxon>Alvinellidae</taxon>
        <taxon>Paralvinella</taxon>
    </lineage>
</organism>
<dbReference type="PROSITE" id="PS00287">
    <property type="entry name" value="CYSTATIN"/>
    <property type="match status" value="1"/>
</dbReference>
<dbReference type="InterPro" id="IPR018073">
    <property type="entry name" value="Prot_inh_cystat_CS"/>
</dbReference>
<evidence type="ECO:0000256" key="1">
    <source>
        <dbReference type="ARBA" id="ARBA00004496"/>
    </source>
</evidence>
<keyword evidence="8" id="KW-1185">Reference proteome</keyword>
<dbReference type="PRINTS" id="PR00295">
    <property type="entry name" value="STEFINA"/>
</dbReference>
<dbReference type="CDD" id="cd00042">
    <property type="entry name" value="CY"/>
    <property type="match status" value="1"/>
</dbReference>
<name>A0AAD9JTC7_9ANNE</name>
<feature type="domain" description="Cystatin" evidence="6">
    <location>
        <begin position="2"/>
        <end position="98"/>
    </location>
</feature>
<dbReference type="Pfam" id="PF00031">
    <property type="entry name" value="Cystatin"/>
    <property type="match status" value="1"/>
</dbReference>
<evidence type="ECO:0000256" key="3">
    <source>
        <dbReference type="ARBA" id="ARBA00022490"/>
    </source>
</evidence>
<evidence type="ECO:0000256" key="4">
    <source>
        <dbReference type="ARBA" id="ARBA00022690"/>
    </source>
</evidence>
<dbReference type="Proteomes" id="UP001208570">
    <property type="component" value="Unassembled WGS sequence"/>
</dbReference>
<dbReference type="InterPro" id="IPR000010">
    <property type="entry name" value="Cystatin_dom"/>
</dbReference>
<sequence length="98" mass="10993">MIKCGGTSPAVEADDRVQSVCDKVKASLEGKVGHKFNEYKALTVTKQVVAGTNYFVKIHIGNEEYIHVRIFHPLPGQGDPEVHSYQLDKTKEDEVEFF</sequence>
<dbReference type="InterPro" id="IPR046350">
    <property type="entry name" value="Cystatin_sf"/>
</dbReference>
<dbReference type="AlphaFoldDB" id="A0AAD9JTC7"/>
<dbReference type="GO" id="GO:0004869">
    <property type="term" value="F:cysteine-type endopeptidase inhibitor activity"/>
    <property type="evidence" value="ECO:0007669"/>
    <property type="project" value="UniProtKB-KW"/>
</dbReference>
<dbReference type="Gene3D" id="3.10.450.10">
    <property type="match status" value="1"/>
</dbReference>
<comment type="similarity">
    <text evidence="2">Belongs to the cystatin family.</text>
</comment>
<keyword evidence="3" id="KW-0963">Cytoplasm</keyword>
<dbReference type="GO" id="GO:0005829">
    <property type="term" value="C:cytosol"/>
    <property type="evidence" value="ECO:0007669"/>
    <property type="project" value="TreeGrafter"/>
</dbReference>
<dbReference type="PANTHER" id="PTHR11414:SF21">
    <property type="entry name" value="CYSTATIN 14A, TANDEM DUPLICATE 1-RELATED"/>
    <property type="match status" value="1"/>
</dbReference>
<dbReference type="FunFam" id="3.10.450.10:FF:000001">
    <property type="entry name" value="Cystatin-A"/>
    <property type="match status" value="1"/>
</dbReference>